<dbReference type="InterPro" id="IPR001790">
    <property type="entry name" value="Ribosomal_uL10"/>
</dbReference>
<evidence type="ECO:0000313" key="9">
    <source>
        <dbReference type="Proteomes" id="UP001150569"/>
    </source>
</evidence>
<dbReference type="GO" id="GO:0006364">
    <property type="term" value="P:rRNA processing"/>
    <property type="evidence" value="ECO:0007669"/>
    <property type="project" value="TreeGrafter"/>
</dbReference>
<dbReference type="PANTHER" id="PTHR45841">
    <property type="entry name" value="MRNA TURNOVER PROTEIN 4 MRTO4"/>
    <property type="match status" value="1"/>
</dbReference>
<evidence type="ECO:0000256" key="2">
    <source>
        <dbReference type="ARBA" id="ARBA00008889"/>
    </source>
</evidence>
<proteinExistence type="inferred from homology"/>
<gene>
    <name evidence="8" type="primary">MRT4</name>
    <name evidence="8" type="ORF">IWQ60_005674</name>
</gene>
<keyword evidence="4 6" id="KW-0963">Cytoplasm</keyword>
<feature type="domain" description="Large ribosomal subunit protein uL10-like insertion" evidence="7">
    <location>
        <begin position="125"/>
        <end position="201"/>
    </location>
</feature>
<dbReference type="Gene3D" id="3.90.105.20">
    <property type="match status" value="1"/>
</dbReference>
<dbReference type="SUPFAM" id="SSF160369">
    <property type="entry name" value="Ribosomal protein L10-like"/>
    <property type="match status" value="1"/>
</dbReference>
<dbReference type="FunFam" id="3.90.105.20:FF:000003">
    <property type="entry name" value="Ribosome assembly factor mrt4"/>
    <property type="match status" value="1"/>
</dbReference>
<reference evidence="8" key="1">
    <citation type="submission" date="2022-07" db="EMBL/GenBank/DDBJ databases">
        <title>Phylogenomic reconstructions and comparative analyses of Kickxellomycotina fungi.</title>
        <authorList>
            <person name="Reynolds N.K."/>
            <person name="Stajich J.E."/>
            <person name="Barry K."/>
            <person name="Grigoriev I.V."/>
            <person name="Crous P."/>
            <person name="Smith M.E."/>
        </authorList>
    </citation>
    <scope>NUCLEOTIDE SEQUENCE</scope>
    <source>
        <strain evidence="8">RSA 861</strain>
    </source>
</reference>
<dbReference type="Pfam" id="PF00466">
    <property type="entry name" value="Ribosomal_L10"/>
    <property type="match status" value="1"/>
</dbReference>
<comment type="similarity">
    <text evidence="2 6">Belongs to the universal ribosomal protein uL10 family.</text>
</comment>
<dbReference type="GO" id="GO:0030687">
    <property type="term" value="C:preribosome, large subunit precursor"/>
    <property type="evidence" value="ECO:0007669"/>
    <property type="project" value="TreeGrafter"/>
</dbReference>
<dbReference type="Pfam" id="PF17777">
    <property type="entry name" value="RL10P_insert"/>
    <property type="match status" value="1"/>
</dbReference>
<dbReference type="GO" id="GO:0003723">
    <property type="term" value="F:RNA binding"/>
    <property type="evidence" value="ECO:0007669"/>
    <property type="project" value="TreeGrafter"/>
</dbReference>
<dbReference type="PANTHER" id="PTHR45841:SF1">
    <property type="entry name" value="MRNA TURNOVER PROTEIN 4 HOMOLOG"/>
    <property type="match status" value="1"/>
</dbReference>
<evidence type="ECO:0000256" key="1">
    <source>
        <dbReference type="ARBA" id="ARBA00004046"/>
    </source>
</evidence>
<dbReference type="GO" id="GO:0005730">
    <property type="term" value="C:nucleolus"/>
    <property type="evidence" value="ECO:0007669"/>
    <property type="project" value="UniProtKB-SubCell"/>
</dbReference>
<dbReference type="OrthoDB" id="10262308at2759"/>
<dbReference type="Gene3D" id="3.30.70.1730">
    <property type="match status" value="1"/>
</dbReference>
<dbReference type="Proteomes" id="UP001150569">
    <property type="component" value="Unassembled WGS sequence"/>
</dbReference>
<dbReference type="GO" id="GO:0000027">
    <property type="term" value="P:ribosomal large subunit assembly"/>
    <property type="evidence" value="ECO:0007669"/>
    <property type="project" value="InterPro"/>
</dbReference>
<keyword evidence="6" id="KW-0690">Ribosome biogenesis</keyword>
<comment type="subunit">
    <text evidence="3 6">Associates with the pre-60S ribosomal particle.</text>
</comment>
<comment type="function">
    <text evidence="1 6">Component of the ribosome assembly machinery. Nuclear paralog of the ribosomal protein P0, it binds pre-60S subunits at an early stage of assembly in the nucleolus, and is replaced by P0 in cytoplasmic pre-60S subunits and mature 80S ribosomes.</text>
</comment>
<evidence type="ECO:0000313" key="8">
    <source>
        <dbReference type="EMBL" id="KAJ1923760.1"/>
    </source>
</evidence>
<dbReference type="InterPro" id="IPR040637">
    <property type="entry name" value="Ribosomal_uL10-like_insert"/>
</dbReference>
<protein>
    <recommendedName>
        <fullName evidence="6">Ribosome assembly factor mrt4</fullName>
    </recommendedName>
</protein>
<name>A0A9W8AE95_9FUNG</name>
<keyword evidence="9" id="KW-1185">Reference proteome</keyword>
<evidence type="ECO:0000256" key="3">
    <source>
        <dbReference type="ARBA" id="ARBA00011117"/>
    </source>
</evidence>
<evidence type="ECO:0000256" key="4">
    <source>
        <dbReference type="ARBA" id="ARBA00022490"/>
    </source>
</evidence>
<accession>A0A9W8AE95</accession>
<evidence type="ECO:0000256" key="6">
    <source>
        <dbReference type="RuleBase" id="RU364039"/>
    </source>
</evidence>
<comment type="subcellular location">
    <subcellularLocation>
        <location evidence="6">Cytoplasm</location>
    </subcellularLocation>
    <subcellularLocation>
        <location evidence="6">Nucleus</location>
        <location evidence="6">Nucleolus</location>
    </subcellularLocation>
</comment>
<dbReference type="InterPro" id="IPR043164">
    <property type="entry name" value="Ribosomal_uL10-like_insert_sf"/>
</dbReference>
<dbReference type="EMBL" id="JANBPT010000314">
    <property type="protein sequence ID" value="KAJ1923760.1"/>
    <property type="molecule type" value="Genomic_DNA"/>
</dbReference>
<evidence type="ECO:0000256" key="5">
    <source>
        <dbReference type="ARBA" id="ARBA00023242"/>
    </source>
</evidence>
<evidence type="ECO:0000259" key="7">
    <source>
        <dbReference type="Pfam" id="PF17777"/>
    </source>
</evidence>
<sequence length="222" mass="25147">MPRSKRAKVISLTQTTAKPKEAKGELIEKMRSLLSDHKYLFVLSCDNLRNNFLKDLRASYTTGTFLWCHNHLARVALGKSPEDEAMTDSHKVSSTLSGEMVLLFTDDEPAEVLDFFNRYSRQDYARAGCVATHTVSLPEGPVVRGSDSEMFPSNMETQLRGLGMPTALKTGVVTLLQDFDICRKGETLNSQQTQLLKHFYIQMSEFKLNIVCYYTEGEFTRL</sequence>
<dbReference type="GO" id="GO:0005737">
    <property type="term" value="C:cytoplasm"/>
    <property type="evidence" value="ECO:0007669"/>
    <property type="project" value="UniProtKB-SubCell"/>
</dbReference>
<dbReference type="InterPro" id="IPR043141">
    <property type="entry name" value="Ribosomal_uL10-like_sf"/>
</dbReference>
<organism evidence="8 9">
    <name type="scientific">Tieghemiomyces parasiticus</name>
    <dbReference type="NCBI Taxonomy" id="78921"/>
    <lineage>
        <taxon>Eukaryota</taxon>
        <taxon>Fungi</taxon>
        <taxon>Fungi incertae sedis</taxon>
        <taxon>Zoopagomycota</taxon>
        <taxon>Kickxellomycotina</taxon>
        <taxon>Dimargaritomycetes</taxon>
        <taxon>Dimargaritales</taxon>
        <taxon>Dimargaritaceae</taxon>
        <taxon>Tieghemiomyces</taxon>
    </lineage>
</organism>
<dbReference type="GO" id="GO:0000956">
    <property type="term" value="P:nuclear-transcribed mRNA catabolic process"/>
    <property type="evidence" value="ECO:0007669"/>
    <property type="project" value="TreeGrafter"/>
</dbReference>
<dbReference type="AlphaFoldDB" id="A0A9W8AE95"/>
<comment type="caution">
    <text evidence="8">The sequence shown here is derived from an EMBL/GenBank/DDBJ whole genome shotgun (WGS) entry which is preliminary data.</text>
</comment>
<dbReference type="InterPro" id="IPR033867">
    <property type="entry name" value="Mrt4"/>
</dbReference>
<keyword evidence="5 6" id="KW-0539">Nucleus</keyword>
<dbReference type="CDD" id="cd05796">
    <property type="entry name" value="Ribosomal_P0_like"/>
    <property type="match status" value="1"/>
</dbReference>
<dbReference type="InterPro" id="IPR051742">
    <property type="entry name" value="Ribosome_Assembly_uL10"/>
</dbReference>